<dbReference type="RefSeq" id="WP_184221127.1">
    <property type="nucleotide sequence ID" value="NZ_JACIIU010000003.1"/>
</dbReference>
<dbReference type="InterPro" id="IPR050383">
    <property type="entry name" value="GlyoxalaseI/FosfomycinResist"/>
</dbReference>
<dbReference type="SUPFAM" id="SSF54593">
    <property type="entry name" value="Glyoxalase/Bleomycin resistance protein/Dihydroxybiphenyl dioxygenase"/>
    <property type="match status" value="1"/>
</dbReference>
<feature type="domain" description="VOC" evidence="1">
    <location>
        <begin position="2"/>
        <end position="127"/>
    </location>
</feature>
<name>A0A841LUQ4_9HYPH</name>
<dbReference type="PANTHER" id="PTHR21366:SF22">
    <property type="entry name" value="VOC DOMAIN-CONTAINING PROTEIN"/>
    <property type="match status" value="1"/>
</dbReference>
<keyword evidence="2" id="KW-0560">Oxidoreductase</keyword>
<dbReference type="Gene3D" id="3.10.180.10">
    <property type="entry name" value="2,3-Dihydroxybiphenyl 1,2-Dioxygenase, domain 1"/>
    <property type="match status" value="1"/>
</dbReference>
<protein>
    <submittedName>
        <fullName evidence="2">Catechol 2,3-dioxygenase-like lactoylglutathione lyase family enzyme</fullName>
    </submittedName>
</protein>
<gene>
    <name evidence="2" type="ORF">FHS77_001134</name>
</gene>
<sequence length="130" mass="13630">MKLGYTIIYVPDVAASVKFFSECFGFQVGFLHEGGDYGELETGETTLAFASVTLADTNFKTGIVAAHASDKPLGMEVAFVTDDVAAAHAKALANGAQELAAPKQKPWGQTVSYLRSPDGTLIELCTPVGG</sequence>
<dbReference type="GO" id="GO:0016829">
    <property type="term" value="F:lyase activity"/>
    <property type="evidence" value="ECO:0007669"/>
    <property type="project" value="UniProtKB-KW"/>
</dbReference>
<dbReference type="InterPro" id="IPR004360">
    <property type="entry name" value="Glyas_Fos-R_dOase_dom"/>
</dbReference>
<dbReference type="EMBL" id="JACIIU010000003">
    <property type="protein sequence ID" value="MBB6260600.1"/>
    <property type="molecule type" value="Genomic_DNA"/>
</dbReference>
<dbReference type="GO" id="GO:0051213">
    <property type="term" value="F:dioxygenase activity"/>
    <property type="evidence" value="ECO:0007669"/>
    <property type="project" value="UniProtKB-KW"/>
</dbReference>
<dbReference type="Pfam" id="PF00903">
    <property type="entry name" value="Glyoxalase"/>
    <property type="match status" value="1"/>
</dbReference>
<keyword evidence="2" id="KW-0456">Lyase</keyword>
<comment type="caution">
    <text evidence="2">The sequence shown here is derived from an EMBL/GenBank/DDBJ whole genome shotgun (WGS) entry which is preliminary data.</text>
</comment>
<proteinExistence type="predicted"/>
<evidence type="ECO:0000259" key="1">
    <source>
        <dbReference type="PROSITE" id="PS51819"/>
    </source>
</evidence>
<dbReference type="PROSITE" id="PS51819">
    <property type="entry name" value="VOC"/>
    <property type="match status" value="1"/>
</dbReference>
<dbReference type="AlphaFoldDB" id="A0A841LUQ4"/>
<keyword evidence="2" id="KW-0223">Dioxygenase</keyword>
<evidence type="ECO:0000313" key="2">
    <source>
        <dbReference type="EMBL" id="MBB6260600.1"/>
    </source>
</evidence>
<dbReference type="InterPro" id="IPR037523">
    <property type="entry name" value="VOC_core"/>
</dbReference>
<reference evidence="2 3" key="1">
    <citation type="submission" date="2020-08" db="EMBL/GenBank/DDBJ databases">
        <title>Genomic Encyclopedia of Type Strains, Phase IV (KMG-IV): sequencing the most valuable type-strain genomes for metagenomic binning, comparative biology and taxonomic classification.</title>
        <authorList>
            <person name="Goeker M."/>
        </authorList>
    </citation>
    <scope>NUCLEOTIDE SEQUENCE [LARGE SCALE GENOMIC DNA]</scope>
    <source>
        <strain evidence="2 3">DSM 22336</strain>
    </source>
</reference>
<dbReference type="CDD" id="cd07264">
    <property type="entry name" value="VOC_like"/>
    <property type="match status" value="1"/>
</dbReference>
<keyword evidence="3" id="KW-1185">Reference proteome</keyword>
<dbReference type="PANTHER" id="PTHR21366">
    <property type="entry name" value="GLYOXALASE FAMILY PROTEIN"/>
    <property type="match status" value="1"/>
</dbReference>
<dbReference type="InterPro" id="IPR029068">
    <property type="entry name" value="Glyas_Bleomycin-R_OHBP_Dase"/>
</dbReference>
<organism evidence="2 3">
    <name type="scientific">Paenochrobactrum gallinarii</name>
    <dbReference type="NCBI Taxonomy" id="643673"/>
    <lineage>
        <taxon>Bacteria</taxon>
        <taxon>Pseudomonadati</taxon>
        <taxon>Pseudomonadota</taxon>
        <taxon>Alphaproteobacteria</taxon>
        <taxon>Hyphomicrobiales</taxon>
        <taxon>Brucellaceae</taxon>
        <taxon>Paenochrobactrum</taxon>
    </lineage>
</organism>
<dbReference type="Proteomes" id="UP000555393">
    <property type="component" value="Unassembled WGS sequence"/>
</dbReference>
<evidence type="ECO:0000313" key="3">
    <source>
        <dbReference type="Proteomes" id="UP000555393"/>
    </source>
</evidence>
<accession>A0A841LUQ4</accession>